<dbReference type="Pfam" id="PF03772">
    <property type="entry name" value="Competence"/>
    <property type="match status" value="1"/>
</dbReference>
<protein>
    <submittedName>
        <fullName evidence="8">Competence protein ComEC</fullName>
    </submittedName>
</protein>
<dbReference type="Gene3D" id="3.60.15.10">
    <property type="entry name" value="Ribonuclease Z/Hydroxyacylglutathione hydrolase-like"/>
    <property type="match status" value="1"/>
</dbReference>
<dbReference type="InterPro" id="IPR052159">
    <property type="entry name" value="Competence_DNA_uptake"/>
</dbReference>
<evidence type="ECO:0000256" key="2">
    <source>
        <dbReference type="ARBA" id="ARBA00022475"/>
    </source>
</evidence>
<evidence type="ECO:0000256" key="3">
    <source>
        <dbReference type="ARBA" id="ARBA00022692"/>
    </source>
</evidence>
<feature type="transmembrane region" description="Helical" evidence="6">
    <location>
        <begin position="452"/>
        <end position="473"/>
    </location>
</feature>
<proteinExistence type="predicted"/>
<evidence type="ECO:0000259" key="7">
    <source>
        <dbReference type="SMART" id="SM00849"/>
    </source>
</evidence>
<keyword evidence="9" id="KW-1185">Reference proteome</keyword>
<dbReference type="OrthoDB" id="9761531at2"/>
<feature type="domain" description="Metallo-beta-lactamase" evidence="7">
    <location>
        <begin position="551"/>
        <end position="752"/>
    </location>
</feature>
<keyword evidence="4 6" id="KW-1133">Transmembrane helix</keyword>
<evidence type="ECO:0000313" key="8">
    <source>
        <dbReference type="EMBL" id="SEO33381.1"/>
    </source>
</evidence>
<dbReference type="NCBIfam" id="TIGR00360">
    <property type="entry name" value="ComEC_N-term"/>
    <property type="match status" value="1"/>
</dbReference>
<dbReference type="InterPro" id="IPR004797">
    <property type="entry name" value="Competence_ComEC/Rec2"/>
</dbReference>
<keyword evidence="5 6" id="KW-0472">Membrane</keyword>
<dbReference type="GO" id="GO:0030420">
    <property type="term" value="P:establishment of competence for transformation"/>
    <property type="evidence" value="ECO:0007669"/>
    <property type="project" value="InterPro"/>
</dbReference>
<keyword evidence="3 6" id="KW-0812">Transmembrane</keyword>
<comment type="subcellular location">
    <subcellularLocation>
        <location evidence="1">Cell membrane</location>
        <topology evidence="1">Multi-pass membrane protein</topology>
    </subcellularLocation>
</comment>
<dbReference type="SUPFAM" id="SSF56281">
    <property type="entry name" value="Metallo-hydrolase/oxidoreductase"/>
    <property type="match status" value="1"/>
</dbReference>
<dbReference type="InterPro" id="IPR035681">
    <property type="entry name" value="ComA-like_MBL"/>
</dbReference>
<sequence length="801" mass="86125">MPMSVIVSNLLVVVAAAFAVGIWWAGLCAVYLPLLYCLGLIAAGAVFCFARRRDEAGWLVFALVALFFFAGAIRYLQAVSIPSSDVSLFAGQDVILSGQVVEKQELTANGEETKFRYIVEAWGLTKPDNEKKSAIPVTGKVSLSVSANKVPAAIDCGDRISAAGTIVELHGYNNPGAINTVAALQREGIRARLLPAGPLRLIELSGGGISWQAWRDNWRRQVVVAMEKVMPAPEAAILSGMIFGGYRGISREVITDFQTTGLIHILSVSGTHVALVGVAMLWLGRRFKLRPGLIAVITAIAVTGYAVIAGLTAPVLRSLIMGLTGLAAVVWQREKDVAAAFGLSLLLMLALQPELIYDISFQLSFACTAGLILFYAKTVHLLQRLPKRLAQVVAATFAVQLAALPLTAWYFSNYSLSSFTANFIVVPMVEGIVIAGLVGVLLVSWAPALAGLVFAGCSLCLGAVLQATAWLAALPAASIYFPPLDGAVCVVYYLLLFWLYGYFPQPVMLPLEIWRRWPGRVQVFSIVAALVWAACLVYPRPVIIHFIDVGQGDAAVITTPHGRAVMVDTGGSMGSTSFDLGEQVVYPYLRHYGITELDYLFLTHGHQDHAGGAAAILNHIPVKCVLMAREAEYTQAEKAVLYHRNRQAVIPQYQGQQIELDGVTFTVVYAPAGSRSASEGNETSTVIRVAFGDQSILFTGDLEAPGEAEILAEKLPIKSNLLKVGHHGSRTSSTAAFLQAVAPQVAVISVGYHNSFGHPHAETLARLAAGKTRVYRTDRSGAVRVVTDGQTMTVNPYLYDE</sequence>
<dbReference type="NCBIfam" id="TIGR00361">
    <property type="entry name" value="ComEC_Rec2"/>
    <property type="match status" value="1"/>
</dbReference>
<dbReference type="InterPro" id="IPR001279">
    <property type="entry name" value="Metallo-B-lactamas"/>
</dbReference>
<feature type="transmembrane region" description="Helical" evidence="6">
    <location>
        <begin position="363"/>
        <end position="382"/>
    </location>
</feature>
<accession>A0A1H8NUU7</accession>
<keyword evidence="2" id="KW-1003">Cell membrane</keyword>
<dbReference type="InterPro" id="IPR036866">
    <property type="entry name" value="RibonucZ/Hydroxyglut_hydro"/>
</dbReference>
<gene>
    <name evidence="8" type="ORF">SAMN04490178_101240</name>
</gene>
<evidence type="ECO:0000256" key="4">
    <source>
        <dbReference type="ARBA" id="ARBA00022989"/>
    </source>
</evidence>
<dbReference type="GO" id="GO:0005886">
    <property type="term" value="C:plasma membrane"/>
    <property type="evidence" value="ECO:0007669"/>
    <property type="project" value="UniProtKB-SubCell"/>
</dbReference>
<dbReference type="Pfam" id="PF00753">
    <property type="entry name" value="Lactamase_B"/>
    <property type="match status" value="1"/>
</dbReference>
<feature type="transmembrane region" description="Helical" evidence="6">
    <location>
        <begin position="261"/>
        <end position="284"/>
    </location>
</feature>
<evidence type="ECO:0000256" key="1">
    <source>
        <dbReference type="ARBA" id="ARBA00004651"/>
    </source>
</evidence>
<feature type="transmembrane region" description="Helical" evidence="6">
    <location>
        <begin position="291"/>
        <end position="308"/>
    </location>
</feature>
<dbReference type="InterPro" id="IPR025405">
    <property type="entry name" value="DUF4131"/>
</dbReference>
<evidence type="ECO:0000256" key="6">
    <source>
        <dbReference type="SAM" id="Phobius"/>
    </source>
</evidence>
<dbReference type="STRING" id="112903.SAMN04490178_101240"/>
<dbReference type="CDD" id="cd07731">
    <property type="entry name" value="ComA-like_MBL-fold"/>
    <property type="match status" value="1"/>
</dbReference>
<organism evidence="8 9">
    <name type="scientific">Propionispora vibrioides</name>
    <dbReference type="NCBI Taxonomy" id="112903"/>
    <lineage>
        <taxon>Bacteria</taxon>
        <taxon>Bacillati</taxon>
        <taxon>Bacillota</taxon>
        <taxon>Negativicutes</taxon>
        <taxon>Selenomonadales</taxon>
        <taxon>Sporomusaceae</taxon>
        <taxon>Propionispora</taxon>
    </lineage>
</organism>
<name>A0A1H8NUU7_9FIRM</name>
<feature type="transmembrane region" description="Helical" evidence="6">
    <location>
        <begin position="521"/>
        <end position="539"/>
    </location>
</feature>
<feature type="transmembrane region" description="Helical" evidence="6">
    <location>
        <begin position="479"/>
        <end position="500"/>
    </location>
</feature>
<feature type="transmembrane region" description="Helical" evidence="6">
    <location>
        <begin position="389"/>
        <end position="411"/>
    </location>
</feature>
<reference evidence="8 9" key="1">
    <citation type="submission" date="2016-10" db="EMBL/GenBank/DDBJ databases">
        <authorList>
            <person name="de Groot N.N."/>
        </authorList>
    </citation>
    <scope>NUCLEOTIDE SEQUENCE [LARGE SCALE GENOMIC DNA]</scope>
    <source>
        <strain evidence="8 9">DSM 13305</strain>
    </source>
</reference>
<feature type="transmembrane region" description="Helical" evidence="6">
    <location>
        <begin position="56"/>
        <end position="76"/>
    </location>
</feature>
<dbReference type="Proteomes" id="UP000198847">
    <property type="component" value="Unassembled WGS sequence"/>
</dbReference>
<feature type="transmembrane region" description="Helical" evidence="6">
    <location>
        <begin position="423"/>
        <end position="445"/>
    </location>
</feature>
<dbReference type="SMART" id="SM00849">
    <property type="entry name" value="Lactamase_B"/>
    <property type="match status" value="1"/>
</dbReference>
<dbReference type="Pfam" id="PF13567">
    <property type="entry name" value="DUF4131"/>
    <property type="match status" value="1"/>
</dbReference>
<dbReference type="AlphaFoldDB" id="A0A1H8NUU7"/>
<dbReference type="PANTHER" id="PTHR30619">
    <property type="entry name" value="DNA INTERNALIZATION/COMPETENCE PROTEIN COMEC/REC2"/>
    <property type="match status" value="1"/>
</dbReference>
<evidence type="ECO:0000313" key="9">
    <source>
        <dbReference type="Proteomes" id="UP000198847"/>
    </source>
</evidence>
<evidence type="ECO:0000256" key="5">
    <source>
        <dbReference type="ARBA" id="ARBA00023136"/>
    </source>
</evidence>
<dbReference type="PANTHER" id="PTHR30619:SF1">
    <property type="entry name" value="RECOMBINATION PROTEIN 2"/>
    <property type="match status" value="1"/>
</dbReference>
<feature type="transmembrane region" description="Helical" evidence="6">
    <location>
        <begin position="29"/>
        <end position="49"/>
    </location>
</feature>
<dbReference type="InterPro" id="IPR004477">
    <property type="entry name" value="ComEC_N"/>
</dbReference>
<dbReference type="EMBL" id="FODY01000001">
    <property type="protein sequence ID" value="SEO33381.1"/>
    <property type="molecule type" value="Genomic_DNA"/>
</dbReference>